<evidence type="ECO:0000313" key="1">
    <source>
        <dbReference type="EMBL" id="WGK69468.1"/>
    </source>
</evidence>
<organism evidence="1 2">
    <name type="scientific">Candidatus Haliotispira prima</name>
    <dbReference type="NCBI Taxonomy" id="3034016"/>
    <lineage>
        <taxon>Bacteria</taxon>
        <taxon>Pseudomonadati</taxon>
        <taxon>Spirochaetota</taxon>
        <taxon>Spirochaetia</taxon>
        <taxon>Spirochaetales</taxon>
        <taxon>Spirochaetaceae</taxon>
        <taxon>Candidatus Haliotispira</taxon>
    </lineage>
</organism>
<name>A0ABY8MHU6_9SPIO</name>
<dbReference type="EMBL" id="CP123443">
    <property type="protein sequence ID" value="WGK69468.1"/>
    <property type="molecule type" value="Genomic_DNA"/>
</dbReference>
<proteinExistence type="predicted"/>
<protein>
    <submittedName>
        <fullName evidence="1">Uncharacterized protein</fullName>
    </submittedName>
</protein>
<gene>
    <name evidence="1" type="ORF">P0082_01010</name>
</gene>
<evidence type="ECO:0000313" key="2">
    <source>
        <dbReference type="Proteomes" id="UP001228690"/>
    </source>
</evidence>
<dbReference type="Proteomes" id="UP001228690">
    <property type="component" value="Chromosome"/>
</dbReference>
<dbReference type="RefSeq" id="WP_326927651.1">
    <property type="nucleotide sequence ID" value="NZ_CP123443.1"/>
</dbReference>
<sequence>MDIKAHFAYELSVPEYRKIEAMARFTFLYKDNAALERERMLLFRRLIALESEQERRKREYQQMIRGVQKHAQTM</sequence>
<keyword evidence="2" id="KW-1185">Reference proteome</keyword>
<accession>A0ABY8MHU6</accession>
<reference evidence="1 2" key="1">
    <citation type="submission" date="2023-04" db="EMBL/GenBank/DDBJ databases">
        <title>Spirochaete genome identified in red abalone sample constitutes a novel genus.</title>
        <authorList>
            <person name="Sharma S.P."/>
            <person name="Purcell C.M."/>
            <person name="Hyde J.R."/>
            <person name="Severin A.J."/>
        </authorList>
    </citation>
    <scope>NUCLEOTIDE SEQUENCE [LARGE SCALE GENOMIC DNA]</scope>
    <source>
        <strain evidence="1 2">SP-2023</strain>
    </source>
</reference>